<keyword evidence="3" id="KW-1185">Reference proteome</keyword>
<evidence type="ECO:0000259" key="1">
    <source>
        <dbReference type="PROSITE" id="PS50097"/>
    </source>
</evidence>
<dbReference type="Gene3D" id="3.30.710.10">
    <property type="entry name" value="Potassium Channel Kv1.1, Chain A"/>
    <property type="match status" value="1"/>
</dbReference>
<reference evidence="2" key="1">
    <citation type="submission" date="2021-06" db="EMBL/GenBank/DDBJ databases">
        <authorList>
            <person name="Kallberg Y."/>
            <person name="Tangrot J."/>
            <person name="Rosling A."/>
        </authorList>
    </citation>
    <scope>NUCLEOTIDE SEQUENCE</scope>
    <source>
        <strain evidence="2">BR232B</strain>
    </source>
</reference>
<gene>
    <name evidence="2" type="ORF">PBRASI_LOCUS11018</name>
</gene>
<dbReference type="Pfam" id="PF02214">
    <property type="entry name" value="BTB_2"/>
    <property type="match status" value="1"/>
</dbReference>
<dbReference type="GO" id="GO:0051260">
    <property type="term" value="P:protein homooligomerization"/>
    <property type="evidence" value="ECO:0007669"/>
    <property type="project" value="InterPro"/>
</dbReference>
<dbReference type="PROSITE" id="PS50097">
    <property type="entry name" value="BTB"/>
    <property type="match status" value="1"/>
</dbReference>
<proteinExistence type="predicted"/>
<dbReference type="PANTHER" id="PTHR14499">
    <property type="entry name" value="POTASSIUM CHANNEL TETRAMERIZATION DOMAIN-CONTAINING"/>
    <property type="match status" value="1"/>
</dbReference>
<evidence type="ECO:0000313" key="3">
    <source>
        <dbReference type="Proteomes" id="UP000789739"/>
    </source>
</evidence>
<dbReference type="OrthoDB" id="10025005at2759"/>
<protein>
    <submittedName>
        <fullName evidence="2">7536_t:CDS:1</fullName>
    </submittedName>
</protein>
<dbReference type="PANTHER" id="PTHR14499:SF136">
    <property type="entry name" value="GH08630P"/>
    <property type="match status" value="1"/>
</dbReference>
<dbReference type="EMBL" id="CAJVPI010004130">
    <property type="protein sequence ID" value="CAG8665409.1"/>
    <property type="molecule type" value="Genomic_DNA"/>
</dbReference>
<dbReference type="InterPro" id="IPR011333">
    <property type="entry name" value="SKP1/BTB/POZ_sf"/>
</dbReference>
<evidence type="ECO:0000313" key="2">
    <source>
        <dbReference type="EMBL" id="CAG8665409.1"/>
    </source>
</evidence>
<name>A0A9N9H7U3_9GLOM</name>
<comment type="caution">
    <text evidence="2">The sequence shown here is derived from an EMBL/GenBank/DDBJ whole genome shotgun (WGS) entry which is preliminary data.</text>
</comment>
<dbReference type="SUPFAM" id="SSF54695">
    <property type="entry name" value="POZ domain"/>
    <property type="match status" value="1"/>
</dbReference>
<dbReference type="InterPro" id="IPR000210">
    <property type="entry name" value="BTB/POZ_dom"/>
</dbReference>
<feature type="non-terminal residue" evidence="2">
    <location>
        <position position="126"/>
    </location>
</feature>
<dbReference type="AlphaFoldDB" id="A0A9N9H7U3"/>
<dbReference type="Proteomes" id="UP000789739">
    <property type="component" value="Unassembled WGS sequence"/>
</dbReference>
<accession>A0A9N9H7U3</accession>
<organism evidence="2 3">
    <name type="scientific">Paraglomus brasilianum</name>
    <dbReference type="NCBI Taxonomy" id="144538"/>
    <lineage>
        <taxon>Eukaryota</taxon>
        <taxon>Fungi</taxon>
        <taxon>Fungi incertae sedis</taxon>
        <taxon>Mucoromycota</taxon>
        <taxon>Glomeromycotina</taxon>
        <taxon>Glomeromycetes</taxon>
        <taxon>Paraglomerales</taxon>
        <taxon>Paraglomeraceae</taxon>
        <taxon>Paraglomus</taxon>
    </lineage>
</organism>
<dbReference type="SMART" id="SM00225">
    <property type="entry name" value="BTB"/>
    <property type="match status" value="1"/>
</dbReference>
<feature type="domain" description="BTB" evidence="1">
    <location>
        <begin position="19"/>
        <end position="90"/>
    </location>
</feature>
<sequence>MSAVEQETIDDNQEQPAKERIILNVGGVRYETYRHTLTAYPETRLGMMFRENTNLTVQKSTNDEYFIDRDCHLFRYILQFYRTGKVPIPDDGKGLIPISREELEVELDYFLIPRTKPVVTLPPPPE</sequence>
<dbReference type="CDD" id="cd18316">
    <property type="entry name" value="BTB_POZ_KCTD-like"/>
    <property type="match status" value="1"/>
</dbReference>
<dbReference type="InterPro" id="IPR003131">
    <property type="entry name" value="T1-type_BTB"/>
</dbReference>